<dbReference type="Proteomes" id="UP001356080">
    <property type="component" value="Unassembled WGS sequence"/>
</dbReference>
<protein>
    <submittedName>
        <fullName evidence="1">Uncharacterized protein</fullName>
    </submittedName>
</protein>
<name>A0ABU7VJI4_9BACI</name>
<gene>
    <name evidence="1" type="ORF">V2W34_17600</name>
</gene>
<accession>A0ABU7VJI4</accession>
<organism evidence="1 2">
    <name type="scientific">Virgibacillus dokdonensis</name>
    <dbReference type="NCBI Taxonomy" id="302167"/>
    <lineage>
        <taxon>Bacteria</taxon>
        <taxon>Bacillati</taxon>
        <taxon>Bacillota</taxon>
        <taxon>Bacilli</taxon>
        <taxon>Bacillales</taxon>
        <taxon>Bacillaceae</taxon>
        <taxon>Virgibacillus</taxon>
    </lineage>
</organism>
<dbReference type="RefSeq" id="WP_331805958.1">
    <property type="nucleotide sequence ID" value="NZ_JAZHPM010000041.1"/>
</dbReference>
<sequence>MLKDQYICWPDKKGTFWFIYNILMKKIYRIRVENLSIDEQKSLFWTDNKLEKFNKKNKQIIEVLEKENFLKGNNDEYTEFNIPEINNDRKNLNVEKLNIIVDDGINFKKLSKKTELLKDYLPAEKVILEKKSNHSYSSQNNVTFFILSSFNPEKINHEISNYNNIVPVIISESDLVIGPKLHKEKCPCVDCLHIRLGSSSIDTIAFERQIDVARTEELFLYNKFINNNTSNIMDLICTLILKYVKEVLTGNKENQFIRYDLSGEKCYTKAFLTPPHINIINRKKLHSSNYLKVRNYI</sequence>
<reference evidence="1 2" key="1">
    <citation type="submission" date="2024-01" db="EMBL/GenBank/DDBJ databases">
        <title>Survival strategy associated with biotechnological potential of Virgibacillus dokdonensis T4.6 isolated from salt-fermented shrimp paste.</title>
        <authorList>
            <person name="Doan T.V."/>
            <person name="Quach N.T."/>
            <person name="Phi Q.-T."/>
        </authorList>
    </citation>
    <scope>NUCLEOTIDE SEQUENCE [LARGE SCALE GENOMIC DNA]</scope>
    <source>
        <strain evidence="1 2">T4.6</strain>
    </source>
</reference>
<proteinExistence type="predicted"/>
<keyword evidence="2" id="KW-1185">Reference proteome</keyword>
<evidence type="ECO:0000313" key="2">
    <source>
        <dbReference type="Proteomes" id="UP001356080"/>
    </source>
</evidence>
<comment type="caution">
    <text evidence="1">The sequence shown here is derived from an EMBL/GenBank/DDBJ whole genome shotgun (WGS) entry which is preliminary data.</text>
</comment>
<evidence type="ECO:0000313" key="1">
    <source>
        <dbReference type="EMBL" id="MEF2293808.1"/>
    </source>
</evidence>
<dbReference type="EMBL" id="JAZHPM010000041">
    <property type="protein sequence ID" value="MEF2293808.1"/>
    <property type="molecule type" value="Genomic_DNA"/>
</dbReference>